<name>A0ABP7Y216_9ACTN</name>
<organism evidence="1 2">
    <name type="scientific">Nocardioides fonticola</name>
    <dbReference type="NCBI Taxonomy" id="450363"/>
    <lineage>
        <taxon>Bacteria</taxon>
        <taxon>Bacillati</taxon>
        <taxon>Actinomycetota</taxon>
        <taxon>Actinomycetes</taxon>
        <taxon>Propionibacteriales</taxon>
        <taxon>Nocardioidaceae</taxon>
        <taxon>Nocardioides</taxon>
    </lineage>
</organism>
<reference evidence="2" key="1">
    <citation type="journal article" date="2019" name="Int. J. Syst. Evol. Microbiol.">
        <title>The Global Catalogue of Microorganisms (GCM) 10K type strain sequencing project: providing services to taxonomists for standard genome sequencing and annotation.</title>
        <authorList>
            <consortium name="The Broad Institute Genomics Platform"/>
            <consortium name="The Broad Institute Genome Sequencing Center for Infectious Disease"/>
            <person name="Wu L."/>
            <person name="Ma J."/>
        </authorList>
    </citation>
    <scope>NUCLEOTIDE SEQUENCE [LARGE SCALE GENOMIC DNA]</scope>
    <source>
        <strain evidence="2">JCM 16703</strain>
    </source>
</reference>
<dbReference type="PANTHER" id="PTHR41260">
    <property type="entry name" value="PROTEIN ECSC"/>
    <property type="match status" value="1"/>
</dbReference>
<protein>
    <recommendedName>
        <fullName evidence="3">EcsC family protein</fullName>
    </recommendedName>
</protein>
<dbReference type="Pfam" id="PF12787">
    <property type="entry name" value="EcsC"/>
    <property type="match status" value="1"/>
</dbReference>
<sequence length="327" mass="34664">MSTSAMSSYERSAWTASIERLNRHRESPIRQLASKATSPVREVLGGAWNKVPAHAGIEEQIGRAMAGMKTVTFDPALRSVNAQRSLRRLGVEDSDDLKALDLRTLDKSLPAVRTLYSGLALAEGAGSALAVTGAEVATTVSAGVTVGVAAGAIAADAVASMALMGRVIGHVAAGYGYDVRLPEEEAFALGIISLGTASTAAEKTAALTSLRRLTTQMMRQVTWNELNRNALVKVIDRIFLSLGEKLTKRKLAQAVPVAGVLINAGLSAHLVDTTYRAARDVYRLRFLSEKYGLDPREWVTDDASGGDDVLAEAMPELEIVDGGDSDG</sequence>
<evidence type="ECO:0000313" key="2">
    <source>
        <dbReference type="Proteomes" id="UP001501495"/>
    </source>
</evidence>
<evidence type="ECO:0008006" key="3">
    <source>
        <dbReference type="Google" id="ProtNLM"/>
    </source>
</evidence>
<dbReference type="EMBL" id="BAAAZH010000036">
    <property type="protein sequence ID" value="GAA4129622.1"/>
    <property type="molecule type" value="Genomic_DNA"/>
</dbReference>
<dbReference type="InterPro" id="IPR024787">
    <property type="entry name" value="EcsC"/>
</dbReference>
<evidence type="ECO:0000313" key="1">
    <source>
        <dbReference type="EMBL" id="GAA4129622.1"/>
    </source>
</evidence>
<dbReference type="PANTHER" id="PTHR41260:SF1">
    <property type="entry name" value="PROTEIN ECSC"/>
    <property type="match status" value="1"/>
</dbReference>
<gene>
    <name evidence="1" type="ORF">GCM10022215_42390</name>
</gene>
<dbReference type="RefSeq" id="WP_344735534.1">
    <property type="nucleotide sequence ID" value="NZ_BAAAZH010000036.1"/>
</dbReference>
<comment type="caution">
    <text evidence="1">The sequence shown here is derived from an EMBL/GenBank/DDBJ whole genome shotgun (WGS) entry which is preliminary data.</text>
</comment>
<accession>A0ABP7Y216</accession>
<dbReference type="Proteomes" id="UP001501495">
    <property type="component" value="Unassembled WGS sequence"/>
</dbReference>
<keyword evidence="2" id="KW-1185">Reference proteome</keyword>
<proteinExistence type="predicted"/>